<feature type="transmembrane region" description="Helical" evidence="1">
    <location>
        <begin position="153"/>
        <end position="176"/>
    </location>
</feature>
<dbReference type="PANTHER" id="PTHR20992:SF9">
    <property type="entry name" value="AT15442P-RELATED"/>
    <property type="match status" value="1"/>
</dbReference>
<dbReference type="InterPro" id="IPR005240">
    <property type="entry name" value="DUF389"/>
</dbReference>
<accession>M5S0Y6</accession>
<evidence type="ECO:0000313" key="2">
    <source>
        <dbReference type="EMBL" id="EMI19819.1"/>
    </source>
</evidence>
<keyword evidence="1" id="KW-1133">Transmembrane helix</keyword>
<feature type="transmembrane region" description="Helical" evidence="1">
    <location>
        <begin position="182"/>
        <end position="205"/>
    </location>
</feature>
<dbReference type="Proteomes" id="UP000011991">
    <property type="component" value="Unassembled WGS sequence"/>
</dbReference>
<dbReference type="AlphaFoldDB" id="M5S0Y6"/>
<evidence type="ECO:0000256" key="1">
    <source>
        <dbReference type="SAM" id="Phobius"/>
    </source>
</evidence>
<feature type="transmembrane region" description="Helical" evidence="1">
    <location>
        <begin position="29"/>
        <end position="46"/>
    </location>
</feature>
<protein>
    <submittedName>
        <fullName evidence="2">Membrane protein containing DUF389</fullName>
    </submittedName>
</protein>
<name>M5S0Y6_9BACT</name>
<feature type="transmembrane region" description="Helical" evidence="1">
    <location>
        <begin position="80"/>
        <end position="103"/>
    </location>
</feature>
<feature type="transmembrane region" description="Helical" evidence="1">
    <location>
        <begin position="52"/>
        <end position="73"/>
    </location>
</feature>
<reference evidence="2 3" key="1">
    <citation type="journal article" date="2013" name="Mar. Genomics">
        <title>Expression of sulfatases in Rhodopirellula baltica and the diversity of sulfatases in the genus Rhodopirellula.</title>
        <authorList>
            <person name="Wegner C.E."/>
            <person name="Richter-Heitmann T."/>
            <person name="Klindworth A."/>
            <person name="Klockow C."/>
            <person name="Richter M."/>
            <person name="Achstetter T."/>
            <person name="Glockner F.O."/>
            <person name="Harder J."/>
        </authorList>
    </citation>
    <scope>NUCLEOTIDE SEQUENCE [LARGE SCALE GENOMIC DNA]</scope>
    <source>
        <strain evidence="2 3">SM1</strain>
    </source>
</reference>
<keyword evidence="3" id="KW-1185">Reference proteome</keyword>
<sequence>MLHFPSVSTARTRQIVREISHASKPRERFFVMLIVASMIASFGLIANSTAVIIGAMLVSPLMTPIFGIALGMLRGSPRLLLTALSCEALGVVLAVASAYLVGLPQISLVEATPEMLPALHPNLLDLLVAVFAGFAGAYALLDERVSPALPGVAIATAIVPPLSTCGLCLSLGAWAAASGAMLLFLANFVAILVVALLTFWVGGLVPSRPQSTRQMMLHFGPTAVAFIVITVVLTNALLRINRARTVERGIYFTLTQRLADIHGADLEAVNHKLDRDGVEVLATVRSHDTISPVWVSAMQAALQDSLSLPVELVVRTIRSQDVSPVGTSLQVVRPNLDGQFLVPAPESFAGKEAFASQVLREIFEREPGVELTRLEYGRSSLNESVVVAYVDALRRLRPNEIKSIEQQLQTRFDDPSLRFFARVNSTALQDSEGVVRVEWSNVSEAGPEEIIRLPDLRATIQATVEKTLDVIAIHTHFNCRDGHWQALVEVIGAREIRNEDFAMVQQALPESCPEDLEILIWLRHDYVVTQGGLTTYDRITDPYIQEQSRRFREWFQTETIPSANPQLVVGTDNQ</sequence>
<dbReference type="RefSeq" id="WP_008697639.1">
    <property type="nucleotide sequence ID" value="NZ_ANOG01000473.1"/>
</dbReference>
<evidence type="ECO:0000313" key="3">
    <source>
        <dbReference type="Proteomes" id="UP000011991"/>
    </source>
</evidence>
<dbReference type="EMBL" id="ANOG01000473">
    <property type="protein sequence ID" value="EMI19819.1"/>
    <property type="molecule type" value="Genomic_DNA"/>
</dbReference>
<feature type="transmembrane region" description="Helical" evidence="1">
    <location>
        <begin position="217"/>
        <end position="238"/>
    </location>
</feature>
<comment type="caution">
    <text evidence="2">The sequence shown here is derived from an EMBL/GenBank/DDBJ whole genome shotgun (WGS) entry which is preliminary data.</text>
</comment>
<dbReference type="Pfam" id="PF04087">
    <property type="entry name" value="DUF389"/>
    <property type="match status" value="1"/>
</dbReference>
<organism evidence="2 3">
    <name type="scientific">Rhodopirellula maiorica SM1</name>
    <dbReference type="NCBI Taxonomy" id="1265738"/>
    <lineage>
        <taxon>Bacteria</taxon>
        <taxon>Pseudomonadati</taxon>
        <taxon>Planctomycetota</taxon>
        <taxon>Planctomycetia</taxon>
        <taxon>Pirellulales</taxon>
        <taxon>Pirellulaceae</taxon>
        <taxon>Novipirellula</taxon>
    </lineage>
</organism>
<dbReference type="PANTHER" id="PTHR20992">
    <property type="entry name" value="AT15442P-RELATED"/>
    <property type="match status" value="1"/>
</dbReference>
<proteinExistence type="predicted"/>
<feature type="transmembrane region" description="Helical" evidence="1">
    <location>
        <begin position="123"/>
        <end position="141"/>
    </location>
</feature>
<dbReference type="PATRIC" id="fig|1265738.3.peg.3243"/>
<keyword evidence="1" id="KW-0812">Transmembrane</keyword>
<keyword evidence="1" id="KW-0472">Membrane</keyword>
<gene>
    <name evidence="2" type="ORF">RMSM_03250</name>
</gene>
<dbReference type="OrthoDB" id="9790659at2"/>